<dbReference type="EMBL" id="GDJX01013021">
    <property type="protein sequence ID" value="JAT54915.1"/>
    <property type="molecule type" value="Transcribed_RNA"/>
</dbReference>
<reference evidence="1" key="1">
    <citation type="submission" date="2015-07" db="EMBL/GenBank/DDBJ databases">
        <title>Transcriptome Assembly of Anthurium amnicola.</title>
        <authorList>
            <person name="Suzuki J."/>
        </authorList>
    </citation>
    <scope>NUCLEOTIDE SEQUENCE</scope>
</reference>
<name>A0A1D1YJV8_9ARAE</name>
<accession>A0A1D1YJV8</accession>
<protein>
    <submittedName>
        <fullName evidence="1">UDP-glucuronate:xylan alpha-glucuronosyltransferase 2</fullName>
    </submittedName>
</protein>
<dbReference type="AlphaFoldDB" id="A0A1D1YJV8"/>
<keyword evidence="1" id="KW-0808">Transferase</keyword>
<evidence type="ECO:0000313" key="1">
    <source>
        <dbReference type="EMBL" id="JAT54915.1"/>
    </source>
</evidence>
<sequence length="152" mass="17835">MIYLLNQCADIKTSYFLHNTSTFKVTEYIERTPQFWLSLIPLDKLISPSFHKELLYRCFGRLNLRREDLVSMKRYTENGHFGFLFCLDLYLIKKQSSRTKLVEIWPPFCSCFGFSPCSNQLISKVSGSFCFAASTIPSARYVLYKKLLKRII</sequence>
<gene>
    <name evidence="1" type="primary">GUX2_3</name>
    <name evidence="1" type="ORF">g.32269</name>
</gene>
<dbReference type="GO" id="GO:0016740">
    <property type="term" value="F:transferase activity"/>
    <property type="evidence" value="ECO:0007669"/>
    <property type="project" value="UniProtKB-KW"/>
</dbReference>
<organism evidence="1">
    <name type="scientific">Anthurium amnicola</name>
    <dbReference type="NCBI Taxonomy" id="1678845"/>
    <lineage>
        <taxon>Eukaryota</taxon>
        <taxon>Viridiplantae</taxon>
        <taxon>Streptophyta</taxon>
        <taxon>Embryophyta</taxon>
        <taxon>Tracheophyta</taxon>
        <taxon>Spermatophyta</taxon>
        <taxon>Magnoliopsida</taxon>
        <taxon>Liliopsida</taxon>
        <taxon>Araceae</taxon>
        <taxon>Pothoideae</taxon>
        <taxon>Potheae</taxon>
        <taxon>Anthurium</taxon>
    </lineage>
</organism>
<proteinExistence type="predicted"/>